<evidence type="ECO:0000256" key="2">
    <source>
        <dbReference type="ARBA" id="ARBA00030291"/>
    </source>
</evidence>
<dbReference type="RefSeq" id="WP_206919148.1">
    <property type="nucleotide sequence ID" value="NZ_JAFLVV010000023.1"/>
</dbReference>
<keyword evidence="1" id="KW-0479">Metal-binding</keyword>
<comment type="caution">
    <text evidence="7">The sequence shown here is derived from an EMBL/GenBank/DDBJ whole genome shotgun (WGS) entry which is preliminary data.</text>
</comment>
<dbReference type="PROSITE" id="PS00934">
    <property type="entry name" value="GLYOXALASE_I_1"/>
    <property type="match status" value="1"/>
</dbReference>
<name>A0ABU3F3Y5_9ENTE</name>
<dbReference type="PROSITE" id="PS51819">
    <property type="entry name" value="VOC"/>
    <property type="match status" value="1"/>
</dbReference>
<proteinExistence type="predicted"/>
<dbReference type="SUPFAM" id="SSF54593">
    <property type="entry name" value="Glyoxalase/Bleomycin resistance protein/Dihydroxybiphenyl dioxygenase"/>
    <property type="match status" value="1"/>
</dbReference>
<reference evidence="7 8" key="1">
    <citation type="submission" date="2023-03" db="EMBL/GenBank/DDBJ databases">
        <authorList>
            <person name="Shen W."/>
            <person name="Cai J."/>
        </authorList>
    </citation>
    <scope>NUCLEOTIDE SEQUENCE [LARGE SCALE GENOMIC DNA]</scope>
    <source>
        <strain evidence="7 8">D6-4</strain>
    </source>
</reference>
<evidence type="ECO:0000313" key="7">
    <source>
        <dbReference type="EMBL" id="MDT2601218.1"/>
    </source>
</evidence>
<dbReference type="Proteomes" id="UP001252875">
    <property type="component" value="Unassembled WGS sequence"/>
</dbReference>
<gene>
    <name evidence="7" type="ORF">P7D85_15630</name>
</gene>
<dbReference type="InterPro" id="IPR037523">
    <property type="entry name" value="VOC_core"/>
</dbReference>
<dbReference type="InterPro" id="IPR004360">
    <property type="entry name" value="Glyas_Fos-R_dOase_dom"/>
</dbReference>
<dbReference type="InterPro" id="IPR029068">
    <property type="entry name" value="Glyas_Bleomycin-R_OHBP_Dase"/>
</dbReference>
<dbReference type="PANTHER" id="PTHR46036">
    <property type="entry name" value="LACTOYLGLUTATHIONE LYASE"/>
    <property type="match status" value="1"/>
</dbReference>
<evidence type="ECO:0000256" key="4">
    <source>
        <dbReference type="ARBA" id="ARBA00032460"/>
    </source>
</evidence>
<evidence type="ECO:0000256" key="3">
    <source>
        <dbReference type="ARBA" id="ARBA00030892"/>
    </source>
</evidence>
<organism evidence="7 8">
    <name type="scientific">Enterococcus hulanensis</name>
    <dbReference type="NCBI Taxonomy" id="2559929"/>
    <lineage>
        <taxon>Bacteria</taxon>
        <taxon>Bacillati</taxon>
        <taxon>Bacillota</taxon>
        <taxon>Bacilli</taxon>
        <taxon>Lactobacillales</taxon>
        <taxon>Enterococcaceae</taxon>
        <taxon>Enterococcus</taxon>
    </lineage>
</organism>
<accession>A0ABU3F3Y5</accession>
<dbReference type="Pfam" id="PF00903">
    <property type="entry name" value="Glyoxalase"/>
    <property type="match status" value="1"/>
</dbReference>
<evidence type="ECO:0000259" key="6">
    <source>
        <dbReference type="PROSITE" id="PS51819"/>
    </source>
</evidence>
<evidence type="ECO:0000313" key="8">
    <source>
        <dbReference type="Proteomes" id="UP001252875"/>
    </source>
</evidence>
<sequence>MKMAHTCVRVKDLEASVKFYQEAFGFEESRRRDFPDAKFTLVYLTLPGDDYELELTYNYDHAAYDLGDGYGHIAIRSEDIEKLHGEQKNKGFNVTDMKGLPGTDPSYYFITDPDGYKIEVIR</sequence>
<evidence type="ECO:0000256" key="1">
    <source>
        <dbReference type="ARBA" id="ARBA00022723"/>
    </source>
</evidence>
<evidence type="ECO:0000256" key="5">
    <source>
        <dbReference type="ARBA" id="ARBA00033298"/>
    </source>
</evidence>
<dbReference type="Gene3D" id="3.10.180.10">
    <property type="entry name" value="2,3-Dihydroxybiphenyl 1,2-Dioxygenase, domain 1"/>
    <property type="match status" value="1"/>
</dbReference>
<keyword evidence="8" id="KW-1185">Reference proteome</keyword>
<dbReference type="InterPro" id="IPR018146">
    <property type="entry name" value="Glyoxalase_1_CS"/>
</dbReference>
<dbReference type="PANTHER" id="PTHR46036:SF5">
    <property type="entry name" value="LACTOYLGLUTATHIONE LYASE"/>
    <property type="match status" value="1"/>
</dbReference>
<protein>
    <recommendedName>
        <fullName evidence="3">Aldoketomutase</fullName>
    </recommendedName>
    <alternativeName>
        <fullName evidence="2">Ketone-aldehyde mutase</fullName>
    </alternativeName>
    <alternativeName>
        <fullName evidence="4">Methylglyoxalase</fullName>
    </alternativeName>
    <alternativeName>
        <fullName evidence="5">S-D-lactoylglutathione methylglyoxal lyase</fullName>
    </alternativeName>
</protein>
<feature type="domain" description="VOC" evidence="6">
    <location>
        <begin position="2"/>
        <end position="122"/>
    </location>
</feature>
<dbReference type="EMBL" id="JARPYI010000010">
    <property type="protein sequence ID" value="MDT2601218.1"/>
    <property type="molecule type" value="Genomic_DNA"/>
</dbReference>